<accession>A0A067KTD4</accession>
<organism evidence="2 3">
    <name type="scientific">Jatropha curcas</name>
    <name type="common">Barbados nut</name>
    <dbReference type="NCBI Taxonomy" id="180498"/>
    <lineage>
        <taxon>Eukaryota</taxon>
        <taxon>Viridiplantae</taxon>
        <taxon>Streptophyta</taxon>
        <taxon>Embryophyta</taxon>
        <taxon>Tracheophyta</taxon>
        <taxon>Spermatophyta</taxon>
        <taxon>Magnoliopsida</taxon>
        <taxon>eudicotyledons</taxon>
        <taxon>Gunneridae</taxon>
        <taxon>Pentapetalae</taxon>
        <taxon>rosids</taxon>
        <taxon>fabids</taxon>
        <taxon>Malpighiales</taxon>
        <taxon>Euphorbiaceae</taxon>
        <taxon>Crotonoideae</taxon>
        <taxon>Jatropheae</taxon>
        <taxon>Jatropha</taxon>
    </lineage>
</organism>
<dbReference type="SUPFAM" id="SSF53098">
    <property type="entry name" value="Ribonuclease H-like"/>
    <property type="match status" value="1"/>
</dbReference>
<gene>
    <name evidence="2" type="ORF">JCGZ_08978</name>
</gene>
<reference evidence="2 3" key="1">
    <citation type="journal article" date="2014" name="PLoS ONE">
        <title>Global Analysis of Gene Expression Profiles in Physic Nut (Jatropha curcas L.) Seedlings Exposed to Salt Stress.</title>
        <authorList>
            <person name="Zhang L."/>
            <person name="Zhang C."/>
            <person name="Wu P."/>
            <person name="Chen Y."/>
            <person name="Li M."/>
            <person name="Jiang H."/>
            <person name="Wu G."/>
        </authorList>
    </citation>
    <scope>NUCLEOTIDE SEQUENCE [LARGE SCALE GENOMIC DNA]</scope>
    <source>
        <strain evidence="3">cv. GZQX0401</strain>
        <tissue evidence="2">Young leaves</tissue>
    </source>
</reference>
<dbReference type="GO" id="GO:0003676">
    <property type="term" value="F:nucleic acid binding"/>
    <property type="evidence" value="ECO:0007669"/>
    <property type="project" value="InterPro"/>
</dbReference>
<dbReference type="InterPro" id="IPR001584">
    <property type="entry name" value="Integrase_cat-core"/>
</dbReference>
<dbReference type="AlphaFoldDB" id="A0A067KTD4"/>
<evidence type="ECO:0000313" key="3">
    <source>
        <dbReference type="Proteomes" id="UP000027138"/>
    </source>
</evidence>
<dbReference type="InterPro" id="IPR052160">
    <property type="entry name" value="Gypsy_RT_Integrase-like"/>
</dbReference>
<dbReference type="PANTHER" id="PTHR47266">
    <property type="entry name" value="ENDONUCLEASE-RELATED"/>
    <property type="match status" value="1"/>
</dbReference>
<dbReference type="EMBL" id="KK914482">
    <property type="protein sequence ID" value="KDP35540.1"/>
    <property type="molecule type" value="Genomic_DNA"/>
</dbReference>
<evidence type="ECO:0000259" key="1">
    <source>
        <dbReference type="PROSITE" id="PS50994"/>
    </source>
</evidence>
<dbReference type="Gene3D" id="3.30.420.10">
    <property type="entry name" value="Ribonuclease H-like superfamily/Ribonuclease H"/>
    <property type="match status" value="1"/>
</dbReference>
<evidence type="ECO:0000313" key="2">
    <source>
        <dbReference type="EMBL" id="KDP35540.1"/>
    </source>
</evidence>
<proteinExistence type="predicted"/>
<sequence length="227" mass="26293">MENLFKKYGITHRVSTAYHPQTSGQAEVSNREVKSILEKTVSPNRKDWSVRLDDALWAYRTAYKTPIGMSPYRLVYGKPCHLPVELEHRAFWAIQRCNMQYGEAGDNRKLQLQELEEIRNEAYESSRIYKEKTKAFHDGMISRKSFVVGQKVLLFHSKLKLFPGKLRSRWTGPFVVTNVFAHGAVEIQSLETNKIFKVNGHRLKPFYEGFGATQSENLRLEESGEYS</sequence>
<dbReference type="InterPro" id="IPR036397">
    <property type="entry name" value="RNaseH_sf"/>
</dbReference>
<dbReference type="GO" id="GO:0015074">
    <property type="term" value="P:DNA integration"/>
    <property type="evidence" value="ECO:0007669"/>
    <property type="project" value="InterPro"/>
</dbReference>
<feature type="domain" description="Integrase catalytic" evidence="1">
    <location>
        <begin position="1"/>
        <end position="79"/>
    </location>
</feature>
<protein>
    <recommendedName>
        <fullName evidence="1">Integrase catalytic domain-containing protein</fullName>
    </recommendedName>
</protein>
<name>A0A067KTD4_JATCU</name>
<dbReference type="STRING" id="180498.A0A067KTD4"/>
<dbReference type="PROSITE" id="PS50994">
    <property type="entry name" value="INTEGRASE"/>
    <property type="match status" value="1"/>
</dbReference>
<keyword evidence="3" id="KW-1185">Reference proteome</keyword>
<dbReference type="Proteomes" id="UP000027138">
    <property type="component" value="Unassembled WGS sequence"/>
</dbReference>
<dbReference type="InterPro" id="IPR012337">
    <property type="entry name" value="RNaseH-like_sf"/>
</dbReference>
<dbReference type="OrthoDB" id="1703891at2759"/>